<organism evidence="3 4">
    <name type="scientific">Cladonia borealis</name>
    <dbReference type="NCBI Taxonomy" id="184061"/>
    <lineage>
        <taxon>Eukaryota</taxon>
        <taxon>Fungi</taxon>
        <taxon>Dikarya</taxon>
        <taxon>Ascomycota</taxon>
        <taxon>Pezizomycotina</taxon>
        <taxon>Lecanoromycetes</taxon>
        <taxon>OSLEUM clade</taxon>
        <taxon>Lecanoromycetidae</taxon>
        <taxon>Lecanorales</taxon>
        <taxon>Lecanorineae</taxon>
        <taxon>Cladoniaceae</taxon>
        <taxon>Cladonia</taxon>
    </lineage>
</organism>
<feature type="region of interest" description="Disordered" evidence="1">
    <location>
        <begin position="121"/>
        <end position="196"/>
    </location>
</feature>
<evidence type="ECO:0000259" key="2">
    <source>
        <dbReference type="PROSITE" id="PS51194"/>
    </source>
</evidence>
<evidence type="ECO:0000313" key="4">
    <source>
        <dbReference type="Proteomes" id="UP001166286"/>
    </source>
</evidence>
<protein>
    <recommendedName>
        <fullName evidence="2">Helicase C-terminal domain-containing protein</fullName>
    </recommendedName>
</protein>
<evidence type="ECO:0000256" key="1">
    <source>
        <dbReference type="SAM" id="MobiDB-lite"/>
    </source>
</evidence>
<reference evidence="3" key="1">
    <citation type="submission" date="2023-03" db="EMBL/GenBank/DDBJ databases">
        <title>Complete genome of Cladonia borealis.</title>
        <authorList>
            <person name="Park H."/>
        </authorList>
    </citation>
    <scope>NUCLEOTIDE SEQUENCE</scope>
    <source>
        <strain evidence="3">ANT050790</strain>
    </source>
</reference>
<name>A0AA39R9A3_9LECA</name>
<comment type="caution">
    <text evidence="3">The sequence shown here is derived from an EMBL/GenBank/DDBJ whole genome shotgun (WGS) entry which is preliminary data.</text>
</comment>
<dbReference type="Gene3D" id="3.40.50.300">
    <property type="entry name" value="P-loop containing nucleotide triphosphate hydrolases"/>
    <property type="match status" value="1"/>
</dbReference>
<accession>A0AA39R9A3</accession>
<keyword evidence="4" id="KW-1185">Reference proteome</keyword>
<evidence type="ECO:0000313" key="3">
    <source>
        <dbReference type="EMBL" id="KAK0515678.1"/>
    </source>
</evidence>
<dbReference type="Proteomes" id="UP001166286">
    <property type="component" value="Unassembled WGS sequence"/>
</dbReference>
<gene>
    <name evidence="3" type="ORF">JMJ35_001712</name>
</gene>
<dbReference type="EMBL" id="JAFEKC020000003">
    <property type="protein sequence ID" value="KAK0515678.1"/>
    <property type="molecule type" value="Genomic_DNA"/>
</dbReference>
<feature type="compositionally biased region" description="Basic and acidic residues" evidence="1">
    <location>
        <begin position="121"/>
        <end position="179"/>
    </location>
</feature>
<dbReference type="Pfam" id="PF00271">
    <property type="entry name" value="Helicase_C"/>
    <property type="match status" value="1"/>
</dbReference>
<dbReference type="PROSITE" id="PS51194">
    <property type="entry name" value="HELICASE_CTER"/>
    <property type="match status" value="1"/>
</dbReference>
<sequence length="196" mass="21545">MQASAHDRTDQPLQHTTTIPPSYLWREEAIIRFKKGAVPVLVSTIGVGGRGLKFQGVDCLIFWEMPESLEQYKWCLGRVGRLGNPAKAFVLATKDKNLKDDHKFANFLQVNGAEFDLDVEGNKTEKKVEGDSSDEGKVEGDSSDVKGKGKIEGDSSDVKGKAKVEGDSSDVKGKAKVEGDNWDDGSWNKPTTGMRW</sequence>
<dbReference type="AlphaFoldDB" id="A0AA39R9A3"/>
<dbReference type="SMART" id="SM00490">
    <property type="entry name" value="HELICc"/>
    <property type="match status" value="1"/>
</dbReference>
<dbReference type="InterPro" id="IPR027417">
    <property type="entry name" value="P-loop_NTPase"/>
</dbReference>
<feature type="domain" description="Helicase C-terminal" evidence="2">
    <location>
        <begin position="1"/>
        <end position="129"/>
    </location>
</feature>
<dbReference type="InterPro" id="IPR001650">
    <property type="entry name" value="Helicase_C-like"/>
</dbReference>
<proteinExistence type="predicted"/>
<dbReference type="SUPFAM" id="SSF52540">
    <property type="entry name" value="P-loop containing nucleoside triphosphate hydrolases"/>
    <property type="match status" value="1"/>
</dbReference>